<dbReference type="EMBL" id="FN648307">
    <property type="protein sequence ID" value="CBN75821.1"/>
    <property type="molecule type" value="Genomic_DNA"/>
</dbReference>
<accession>D8LGW8</accession>
<dbReference type="AlphaFoldDB" id="D8LGW8"/>
<gene>
    <name evidence="2" type="ORF">Esi_0182_0002</name>
</gene>
<dbReference type="Pfam" id="PF19114">
    <property type="entry name" value="EsV_1_7_cys"/>
    <property type="match status" value="2"/>
</dbReference>
<organism evidence="2 3">
    <name type="scientific">Ectocarpus siliculosus</name>
    <name type="common">Brown alga</name>
    <name type="synonym">Conferva siliculosa</name>
    <dbReference type="NCBI Taxonomy" id="2880"/>
    <lineage>
        <taxon>Eukaryota</taxon>
        <taxon>Sar</taxon>
        <taxon>Stramenopiles</taxon>
        <taxon>Ochrophyta</taxon>
        <taxon>PX clade</taxon>
        <taxon>Phaeophyceae</taxon>
        <taxon>Ectocarpales</taxon>
        <taxon>Ectocarpaceae</taxon>
        <taxon>Ectocarpus</taxon>
    </lineage>
</organism>
<feature type="region of interest" description="Disordered" evidence="1">
    <location>
        <begin position="124"/>
        <end position="190"/>
    </location>
</feature>
<evidence type="ECO:0000256" key="1">
    <source>
        <dbReference type="SAM" id="MobiDB-lite"/>
    </source>
</evidence>
<dbReference type="InterPro" id="IPR043822">
    <property type="entry name" value="EsV_1_7_cys"/>
</dbReference>
<feature type="compositionally biased region" description="Basic and acidic residues" evidence="1">
    <location>
        <begin position="280"/>
        <end position="289"/>
    </location>
</feature>
<name>D8LGW8_ECTSI</name>
<evidence type="ECO:0000313" key="3">
    <source>
        <dbReference type="Proteomes" id="UP000002630"/>
    </source>
</evidence>
<evidence type="ECO:0000313" key="2">
    <source>
        <dbReference type="EMBL" id="CBN75821.1"/>
    </source>
</evidence>
<feature type="compositionally biased region" description="Basic and acidic residues" evidence="1">
    <location>
        <begin position="387"/>
        <end position="396"/>
    </location>
</feature>
<dbReference type="OrthoDB" id="10386293at2759"/>
<proteinExistence type="predicted"/>
<feature type="region of interest" description="Disordered" evidence="1">
    <location>
        <begin position="1"/>
        <end position="60"/>
    </location>
</feature>
<feature type="region of interest" description="Disordered" evidence="1">
    <location>
        <begin position="387"/>
        <end position="450"/>
    </location>
</feature>
<keyword evidence="3" id="KW-1185">Reference proteome</keyword>
<feature type="region of interest" description="Disordered" evidence="1">
    <location>
        <begin position="330"/>
        <end position="375"/>
    </location>
</feature>
<feature type="compositionally biased region" description="Low complexity" evidence="1">
    <location>
        <begin position="26"/>
        <end position="54"/>
    </location>
</feature>
<feature type="compositionally biased region" description="Basic and acidic residues" evidence="1">
    <location>
        <begin position="427"/>
        <end position="443"/>
    </location>
</feature>
<evidence type="ECO:0008006" key="4">
    <source>
        <dbReference type="Google" id="ProtNLM"/>
    </source>
</evidence>
<dbReference type="SMART" id="SM01425">
    <property type="entry name" value="EsV_1_7"/>
    <property type="match status" value="2"/>
</dbReference>
<reference evidence="2 3" key="1">
    <citation type="journal article" date="2010" name="Nature">
        <title>The Ectocarpus genome and the independent evolution of multicellularity in brown algae.</title>
        <authorList>
            <person name="Cock J.M."/>
            <person name="Sterck L."/>
            <person name="Rouze P."/>
            <person name="Scornet D."/>
            <person name="Allen A.E."/>
            <person name="Amoutzias G."/>
            <person name="Anthouard V."/>
            <person name="Artiguenave F."/>
            <person name="Aury J.M."/>
            <person name="Badger J.H."/>
            <person name="Beszteri B."/>
            <person name="Billiau K."/>
            <person name="Bonnet E."/>
            <person name="Bothwell J.H."/>
            <person name="Bowler C."/>
            <person name="Boyen C."/>
            <person name="Brownlee C."/>
            <person name="Carrano C.J."/>
            <person name="Charrier B."/>
            <person name="Cho G.Y."/>
            <person name="Coelho S.M."/>
            <person name="Collen J."/>
            <person name="Corre E."/>
            <person name="Da Silva C."/>
            <person name="Delage L."/>
            <person name="Delaroque N."/>
            <person name="Dittami S.M."/>
            <person name="Doulbeau S."/>
            <person name="Elias M."/>
            <person name="Farnham G."/>
            <person name="Gachon C.M."/>
            <person name="Gschloessl B."/>
            <person name="Heesch S."/>
            <person name="Jabbari K."/>
            <person name="Jubin C."/>
            <person name="Kawai H."/>
            <person name="Kimura K."/>
            <person name="Kloareg B."/>
            <person name="Kupper F.C."/>
            <person name="Lang D."/>
            <person name="Le Bail A."/>
            <person name="Leblanc C."/>
            <person name="Lerouge P."/>
            <person name="Lohr M."/>
            <person name="Lopez P.J."/>
            <person name="Martens C."/>
            <person name="Maumus F."/>
            <person name="Michel G."/>
            <person name="Miranda-Saavedra D."/>
            <person name="Morales J."/>
            <person name="Moreau H."/>
            <person name="Motomura T."/>
            <person name="Nagasato C."/>
            <person name="Napoli C.A."/>
            <person name="Nelson D.R."/>
            <person name="Nyvall-Collen P."/>
            <person name="Peters A.F."/>
            <person name="Pommier C."/>
            <person name="Potin P."/>
            <person name="Poulain J."/>
            <person name="Quesneville H."/>
            <person name="Read B."/>
            <person name="Rensing S.A."/>
            <person name="Ritter A."/>
            <person name="Rousvoal S."/>
            <person name="Samanta M."/>
            <person name="Samson G."/>
            <person name="Schroeder D.C."/>
            <person name="Segurens B."/>
            <person name="Strittmatter M."/>
            <person name="Tonon T."/>
            <person name="Tregear J.W."/>
            <person name="Valentin K."/>
            <person name="von Dassow P."/>
            <person name="Yamagishi T."/>
            <person name="Van de Peer Y."/>
            <person name="Wincker P."/>
        </authorList>
    </citation>
    <scope>NUCLEOTIDE SEQUENCE [LARGE SCALE GENOMIC DNA]</scope>
    <source>
        <strain evidence="3">Ec32 / CCAP1310/4</strain>
    </source>
</reference>
<protein>
    <recommendedName>
        <fullName evidence="4">EsV-1-7</fullName>
    </recommendedName>
</protein>
<dbReference type="EMBL" id="FN649742">
    <property type="protein sequence ID" value="CBN75821.1"/>
    <property type="molecule type" value="Genomic_DNA"/>
</dbReference>
<dbReference type="Proteomes" id="UP000002630">
    <property type="component" value="Linkage Group LG17"/>
</dbReference>
<feature type="region of interest" description="Disordered" evidence="1">
    <location>
        <begin position="239"/>
        <end position="318"/>
    </location>
</feature>
<sequence length="463" mass="49251">MAGSDLDPNPMSSRPKTAPADETRGTSSSLSPGVSPTSSLSPPPTSTSSPKTLLAPKAPRCEYPGCPKYAKYGLRDAPPSKCQAHKRAGQYTTNRHGELLMATRDGDAFRTPAVAVPVLAVTVPPSPASSEIAGMEAASAQPRRRSTGSSGSLVPSHRKPKAKLSSSVHTLKRKNRPEPSSSGHEESPALQNRSCLFPGCDARPTYGLPGAARAVYCFSHKKGSMVNLFSQAPAVNNNEEKRVTAVAPTEGKRKKQKKEQKERKMTSMTADQRGAKKARRESSIKEDNKGATSKDGGGYQGAKKIRDNEKKVNRGVGTSERSVGAIATAAAAGTSEMSTKSSAAKPPVKSTHIAKEPADTMALPPQPTNRPSEGMSPSVEMLILRQAREAAKKEAEASGGGRRARAPSRRALEASGRLRGDGAQWMTREKRAEQARVNTELREKRKKSREAGLTVGVVLEAFV</sequence>
<feature type="compositionally biased region" description="Basic and acidic residues" evidence="1">
    <location>
        <begin position="410"/>
        <end position="420"/>
    </location>
</feature>
<dbReference type="InParanoid" id="D8LGW8"/>